<evidence type="ECO:0000256" key="5">
    <source>
        <dbReference type="ARBA" id="ARBA00022741"/>
    </source>
</evidence>
<feature type="domain" description="ABC transporter" evidence="9">
    <location>
        <begin position="350"/>
        <end position="600"/>
    </location>
</feature>
<reference evidence="10 11" key="1">
    <citation type="submission" date="2019-07" db="EMBL/GenBank/DDBJ databases">
        <authorList>
            <person name="Park Y.J."/>
            <person name="Jeong S.E."/>
            <person name="Jung H.S."/>
        </authorList>
    </citation>
    <scope>NUCLEOTIDE SEQUENCE [LARGE SCALE GENOMIC DNA]</scope>
    <source>
        <strain evidence="11">P16(2019)</strain>
    </source>
</reference>
<dbReference type="NCBIfam" id="NF007739">
    <property type="entry name" value="PRK10419.1"/>
    <property type="match status" value="2"/>
</dbReference>
<dbReference type="InterPro" id="IPR017871">
    <property type="entry name" value="ABC_transporter-like_CS"/>
</dbReference>
<dbReference type="Pfam" id="PF08352">
    <property type="entry name" value="oligo_HPY"/>
    <property type="match status" value="2"/>
</dbReference>
<dbReference type="OrthoDB" id="9802264at2"/>
<organism evidence="10 11">
    <name type="scientific">Alkalicoccobacillus porphyridii</name>
    <dbReference type="NCBI Taxonomy" id="2597270"/>
    <lineage>
        <taxon>Bacteria</taxon>
        <taxon>Bacillati</taxon>
        <taxon>Bacillota</taxon>
        <taxon>Bacilli</taxon>
        <taxon>Bacillales</taxon>
        <taxon>Bacillaceae</taxon>
        <taxon>Alkalicoccobacillus</taxon>
    </lineage>
</organism>
<dbReference type="InterPro" id="IPR050388">
    <property type="entry name" value="ABC_Ni/Peptide_Import"/>
</dbReference>
<dbReference type="RefSeq" id="WP_143847454.1">
    <property type="nucleotide sequence ID" value="NZ_VLXZ01000002.1"/>
</dbReference>
<dbReference type="PANTHER" id="PTHR43297:SF2">
    <property type="entry name" value="DIPEPTIDE TRANSPORT ATP-BINDING PROTEIN DPPD"/>
    <property type="match status" value="1"/>
</dbReference>
<dbReference type="NCBIfam" id="NF008453">
    <property type="entry name" value="PRK11308.1"/>
    <property type="match status" value="2"/>
</dbReference>
<evidence type="ECO:0000256" key="7">
    <source>
        <dbReference type="ARBA" id="ARBA00023136"/>
    </source>
</evidence>
<dbReference type="InterPro" id="IPR013563">
    <property type="entry name" value="Oligopep_ABC_C"/>
</dbReference>
<evidence type="ECO:0000256" key="6">
    <source>
        <dbReference type="ARBA" id="ARBA00022840"/>
    </source>
</evidence>
<evidence type="ECO:0000256" key="8">
    <source>
        <dbReference type="SAM" id="MobiDB-lite"/>
    </source>
</evidence>
<dbReference type="PANTHER" id="PTHR43297">
    <property type="entry name" value="OLIGOPEPTIDE TRANSPORT ATP-BINDING PROTEIN APPD"/>
    <property type="match status" value="1"/>
</dbReference>
<sequence length="687" mass="77002">MVDVLTVSNLSIDFNINNDKLNVVKQLSFSIKPKEVVCLVGESGSGKTVTSMAIMRLVEYEKGMISEGDIKLEGEDITHLPQSRLRNIRGSKIAMIFQEPMSAFDPVYTIGAQIEEEILQHKKVSKKEATKRAKYLLEKVGLNEVDYRMNQYPHELSGGMLQRAMIAMALSCNPTLLIADEPTTALDVTVQAQILDLLNQLKEEFNMSILLITHDLGVASRMADRILVMYAGKLMEQAAARTLFSNSRHPYTRGLLNSIITNETKRKTRLFAINGTIPSLKEIPKGCRFAPRCEYATELCKEQEPPIQFFGEDQVACWYSEKVLNEQKNTLDQHNKDERTYILDDQPILLDVKNLKKHFPVKKELFSFRSQHIHAVDGVSLQIRQGETFGLVGESGSGKSTLGRLLVQLEKPTSGDISFEGEALDSLSGKQLRDVRKQMQVIFQDPYGSINPRWKLGKVIGEPLRNFSSDSDSAIETKVKEVMEMVGLKASWYNRYPHEFSGGQRQRIVIARAITMKPKFILADEAVSALDVSIQAQVINLLQDLQKELGLTFLFIAHGLQVVRHISDRIGVMYLGKIVEIAPADDLFAHPAHPYTQTLNDSILNPEAELSQQASDQKINSTNGEIPSQISPPSGCRFHTRCVFATDKCKKEEPTLTNLNDNRAVACHYPLIHVNERSLHIAGGREG</sequence>
<accession>A0A554A2H0</accession>
<dbReference type="NCBIfam" id="TIGR01727">
    <property type="entry name" value="oligo_HPY"/>
    <property type="match status" value="2"/>
</dbReference>
<dbReference type="CDD" id="cd03257">
    <property type="entry name" value="ABC_NikE_OppD_transporters"/>
    <property type="match status" value="2"/>
</dbReference>
<evidence type="ECO:0000259" key="9">
    <source>
        <dbReference type="PROSITE" id="PS50893"/>
    </source>
</evidence>
<protein>
    <submittedName>
        <fullName evidence="10">ABC transporter ATP-binding protein</fullName>
    </submittedName>
</protein>
<comment type="similarity">
    <text evidence="2">Belongs to the ABC transporter superfamily.</text>
</comment>
<dbReference type="SUPFAM" id="SSF52540">
    <property type="entry name" value="P-loop containing nucleoside triphosphate hydrolases"/>
    <property type="match status" value="2"/>
</dbReference>
<evidence type="ECO:0000256" key="4">
    <source>
        <dbReference type="ARBA" id="ARBA00022475"/>
    </source>
</evidence>
<dbReference type="InterPro" id="IPR027417">
    <property type="entry name" value="P-loop_NTPase"/>
</dbReference>
<comment type="subcellular location">
    <subcellularLocation>
        <location evidence="1">Cell membrane</location>
        <topology evidence="1">Peripheral membrane protein</topology>
    </subcellularLocation>
</comment>
<dbReference type="AlphaFoldDB" id="A0A554A2H0"/>
<evidence type="ECO:0000313" key="11">
    <source>
        <dbReference type="Proteomes" id="UP000318521"/>
    </source>
</evidence>
<name>A0A554A2H0_9BACI</name>
<dbReference type="InterPro" id="IPR003593">
    <property type="entry name" value="AAA+_ATPase"/>
</dbReference>
<proteinExistence type="inferred from homology"/>
<gene>
    <name evidence="10" type="ORF">FN960_04880</name>
</gene>
<dbReference type="FunFam" id="3.40.50.300:FF:000016">
    <property type="entry name" value="Oligopeptide ABC transporter ATP-binding component"/>
    <property type="match status" value="2"/>
</dbReference>
<keyword evidence="7" id="KW-0472">Membrane</keyword>
<evidence type="ECO:0000256" key="3">
    <source>
        <dbReference type="ARBA" id="ARBA00022448"/>
    </source>
</evidence>
<evidence type="ECO:0000313" key="10">
    <source>
        <dbReference type="EMBL" id="TSB47846.1"/>
    </source>
</evidence>
<dbReference type="EMBL" id="VLXZ01000002">
    <property type="protein sequence ID" value="TSB47846.1"/>
    <property type="molecule type" value="Genomic_DNA"/>
</dbReference>
<evidence type="ECO:0000256" key="1">
    <source>
        <dbReference type="ARBA" id="ARBA00004202"/>
    </source>
</evidence>
<dbReference type="Gene3D" id="3.40.50.300">
    <property type="entry name" value="P-loop containing nucleotide triphosphate hydrolases"/>
    <property type="match status" value="2"/>
</dbReference>
<dbReference type="GO" id="GO:0016887">
    <property type="term" value="F:ATP hydrolysis activity"/>
    <property type="evidence" value="ECO:0007669"/>
    <property type="project" value="InterPro"/>
</dbReference>
<keyword evidence="5" id="KW-0547">Nucleotide-binding</keyword>
<dbReference type="PROSITE" id="PS00211">
    <property type="entry name" value="ABC_TRANSPORTER_1"/>
    <property type="match status" value="2"/>
</dbReference>
<keyword evidence="4" id="KW-1003">Cell membrane</keyword>
<dbReference type="PROSITE" id="PS50893">
    <property type="entry name" value="ABC_TRANSPORTER_2"/>
    <property type="match status" value="2"/>
</dbReference>
<dbReference type="Pfam" id="PF00005">
    <property type="entry name" value="ABC_tran"/>
    <property type="match status" value="2"/>
</dbReference>
<keyword evidence="11" id="KW-1185">Reference proteome</keyword>
<dbReference type="GO" id="GO:0005886">
    <property type="term" value="C:plasma membrane"/>
    <property type="evidence" value="ECO:0007669"/>
    <property type="project" value="UniProtKB-SubCell"/>
</dbReference>
<feature type="domain" description="ABC transporter" evidence="9">
    <location>
        <begin position="5"/>
        <end position="256"/>
    </location>
</feature>
<comment type="caution">
    <text evidence="10">The sequence shown here is derived from an EMBL/GenBank/DDBJ whole genome shotgun (WGS) entry which is preliminary data.</text>
</comment>
<dbReference type="GO" id="GO:0005524">
    <property type="term" value="F:ATP binding"/>
    <property type="evidence" value="ECO:0007669"/>
    <property type="project" value="UniProtKB-KW"/>
</dbReference>
<keyword evidence="3" id="KW-0813">Transport</keyword>
<dbReference type="Proteomes" id="UP000318521">
    <property type="component" value="Unassembled WGS sequence"/>
</dbReference>
<evidence type="ECO:0000256" key="2">
    <source>
        <dbReference type="ARBA" id="ARBA00005417"/>
    </source>
</evidence>
<feature type="region of interest" description="Disordered" evidence="8">
    <location>
        <begin position="610"/>
        <end position="632"/>
    </location>
</feature>
<dbReference type="InterPro" id="IPR003439">
    <property type="entry name" value="ABC_transporter-like_ATP-bd"/>
</dbReference>
<dbReference type="GO" id="GO:0015833">
    <property type="term" value="P:peptide transport"/>
    <property type="evidence" value="ECO:0007669"/>
    <property type="project" value="InterPro"/>
</dbReference>
<dbReference type="SMART" id="SM00382">
    <property type="entry name" value="AAA"/>
    <property type="match status" value="2"/>
</dbReference>
<keyword evidence="6 10" id="KW-0067">ATP-binding</keyword>